<proteinExistence type="predicted"/>
<gene>
    <name evidence="3" type="ORF">KK1_015322</name>
</gene>
<sequence length="144" mass="16856">MLAGEVEYWWRGTRQMMESIDVVVDWDCFKEVFLEKYFSDSVRYAKEVEFIRVHQESLSVSEYAIRFEHLARFYSQVVSEAWRCRKFTEGLRHELKRVIVSMSIEEFLALVEKAKTVERLEGGGSSSKAARVQEGSSLSRRGDQ</sequence>
<dbReference type="Gramene" id="C.cajan_14888.t">
    <property type="protein sequence ID" value="C.cajan_14888.t.cds1"/>
    <property type="gene ID" value="C.cajan_14888"/>
</dbReference>
<protein>
    <recommendedName>
        <fullName evidence="2">Retrotransposon gag domain-containing protein</fullName>
    </recommendedName>
</protein>
<feature type="compositionally biased region" description="Polar residues" evidence="1">
    <location>
        <begin position="134"/>
        <end position="144"/>
    </location>
</feature>
<dbReference type="Pfam" id="PF03732">
    <property type="entry name" value="Retrotrans_gag"/>
    <property type="match status" value="1"/>
</dbReference>
<dbReference type="AlphaFoldDB" id="A0A151SYS8"/>
<name>A0A151SYS8_CAJCA</name>
<evidence type="ECO:0000313" key="4">
    <source>
        <dbReference type="Proteomes" id="UP000075243"/>
    </source>
</evidence>
<keyword evidence="4" id="KW-1185">Reference proteome</keyword>
<feature type="region of interest" description="Disordered" evidence="1">
    <location>
        <begin position="121"/>
        <end position="144"/>
    </location>
</feature>
<evidence type="ECO:0000256" key="1">
    <source>
        <dbReference type="SAM" id="MobiDB-lite"/>
    </source>
</evidence>
<evidence type="ECO:0000259" key="2">
    <source>
        <dbReference type="Pfam" id="PF03732"/>
    </source>
</evidence>
<dbReference type="EMBL" id="CM003612">
    <property type="protein sequence ID" value="KYP59881.1"/>
    <property type="molecule type" value="Genomic_DNA"/>
</dbReference>
<dbReference type="Proteomes" id="UP000075243">
    <property type="component" value="Chromosome 10"/>
</dbReference>
<reference evidence="3 4" key="1">
    <citation type="journal article" date="2012" name="Nat. Biotechnol.">
        <title>Draft genome sequence of pigeonpea (Cajanus cajan), an orphan legume crop of resource-poor farmers.</title>
        <authorList>
            <person name="Varshney R.K."/>
            <person name="Chen W."/>
            <person name="Li Y."/>
            <person name="Bharti A.K."/>
            <person name="Saxena R.K."/>
            <person name="Schlueter J.A."/>
            <person name="Donoghue M.T."/>
            <person name="Azam S."/>
            <person name="Fan G."/>
            <person name="Whaley A.M."/>
            <person name="Farmer A.D."/>
            <person name="Sheridan J."/>
            <person name="Iwata A."/>
            <person name="Tuteja R."/>
            <person name="Penmetsa R.V."/>
            <person name="Wu W."/>
            <person name="Upadhyaya H.D."/>
            <person name="Yang S.P."/>
            <person name="Shah T."/>
            <person name="Saxena K.B."/>
            <person name="Michael T."/>
            <person name="McCombie W.R."/>
            <person name="Yang B."/>
            <person name="Zhang G."/>
            <person name="Yang H."/>
            <person name="Wang J."/>
            <person name="Spillane C."/>
            <person name="Cook D.R."/>
            <person name="May G.D."/>
            <person name="Xu X."/>
            <person name="Jackson S.A."/>
        </authorList>
    </citation>
    <scope>NUCLEOTIDE SEQUENCE [LARGE SCALE GENOMIC DNA]</scope>
    <source>
        <strain evidence="4">cv. Asha</strain>
    </source>
</reference>
<dbReference type="InterPro" id="IPR005162">
    <property type="entry name" value="Retrotrans_gag_dom"/>
</dbReference>
<accession>A0A151SYS8</accession>
<organism evidence="3 4">
    <name type="scientific">Cajanus cajan</name>
    <name type="common">Pigeon pea</name>
    <name type="synonym">Cajanus indicus</name>
    <dbReference type="NCBI Taxonomy" id="3821"/>
    <lineage>
        <taxon>Eukaryota</taxon>
        <taxon>Viridiplantae</taxon>
        <taxon>Streptophyta</taxon>
        <taxon>Embryophyta</taxon>
        <taxon>Tracheophyta</taxon>
        <taxon>Spermatophyta</taxon>
        <taxon>Magnoliopsida</taxon>
        <taxon>eudicotyledons</taxon>
        <taxon>Gunneridae</taxon>
        <taxon>Pentapetalae</taxon>
        <taxon>rosids</taxon>
        <taxon>fabids</taxon>
        <taxon>Fabales</taxon>
        <taxon>Fabaceae</taxon>
        <taxon>Papilionoideae</taxon>
        <taxon>50 kb inversion clade</taxon>
        <taxon>NPAAA clade</taxon>
        <taxon>indigoferoid/millettioid clade</taxon>
        <taxon>Phaseoleae</taxon>
        <taxon>Cajanus</taxon>
    </lineage>
</organism>
<feature type="domain" description="Retrotransposon gag" evidence="2">
    <location>
        <begin position="2"/>
        <end position="93"/>
    </location>
</feature>
<evidence type="ECO:0000313" key="3">
    <source>
        <dbReference type="EMBL" id="KYP59881.1"/>
    </source>
</evidence>